<sequence length="76" mass="7645">MPETALTAAHRLVSALREEFTLHGISAPGLQVDMAAVLSGVPGVQLGGVDGDAAQHLLDALRHSAPPAPTTPCPAA</sequence>
<gene>
    <name evidence="1" type="ORF">GCM10009759_55000</name>
</gene>
<protein>
    <submittedName>
        <fullName evidence="1">Uncharacterized protein</fullName>
    </submittedName>
</protein>
<dbReference type="RefSeq" id="WP_344555678.1">
    <property type="nucleotide sequence ID" value="NZ_BAAANS010000043.1"/>
</dbReference>
<name>A0ABN2XK77_9ACTN</name>
<keyword evidence="2" id="KW-1185">Reference proteome</keyword>
<evidence type="ECO:0000313" key="2">
    <source>
        <dbReference type="Proteomes" id="UP001500897"/>
    </source>
</evidence>
<dbReference type="EMBL" id="BAAANS010000043">
    <property type="protein sequence ID" value="GAA2112349.1"/>
    <property type="molecule type" value="Genomic_DNA"/>
</dbReference>
<accession>A0ABN2XK77</accession>
<evidence type="ECO:0000313" key="1">
    <source>
        <dbReference type="EMBL" id="GAA2112349.1"/>
    </source>
</evidence>
<dbReference type="Proteomes" id="UP001500897">
    <property type="component" value="Unassembled WGS sequence"/>
</dbReference>
<proteinExistence type="predicted"/>
<comment type="caution">
    <text evidence="1">The sequence shown here is derived from an EMBL/GenBank/DDBJ whole genome shotgun (WGS) entry which is preliminary data.</text>
</comment>
<reference evidence="1 2" key="1">
    <citation type="journal article" date="2019" name="Int. J. Syst. Evol. Microbiol.">
        <title>The Global Catalogue of Microorganisms (GCM) 10K type strain sequencing project: providing services to taxonomists for standard genome sequencing and annotation.</title>
        <authorList>
            <consortium name="The Broad Institute Genomics Platform"/>
            <consortium name="The Broad Institute Genome Sequencing Center for Infectious Disease"/>
            <person name="Wu L."/>
            <person name="Ma J."/>
        </authorList>
    </citation>
    <scope>NUCLEOTIDE SEQUENCE [LARGE SCALE GENOMIC DNA]</scope>
    <source>
        <strain evidence="1 2">JCM 14559</strain>
    </source>
</reference>
<organism evidence="1 2">
    <name type="scientific">Kitasatospora saccharophila</name>
    <dbReference type="NCBI Taxonomy" id="407973"/>
    <lineage>
        <taxon>Bacteria</taxon>
        <taxon>Bacillati</taxon>
        <taxon>Actinomycetota</taxon>
        <taxon>Actinomycetes</taxon>
        <taxon>Kitasatosporales</taxon>
        <taxon>Streptomycetaceae</taxon>
        <taxon>Kitasatospora</taxon>
    </lineage>
</organism>